<protein>
    <recommendedName>
        <fullName evidence="2">4'-phosphopantetheinyl transferase domain-containing protein</fullName>
    </recommendedName>
</protein>
<dbReference type="SUPFAM" id="SSF56214">
    <property type="entry name" value="4'-phosphopantetheinyl transferase"/>
    <property type="match status" value="1"/>
</dbReference>
<dbReference type="EMBL" id="UGTM01000001">
    <property type="protein sequence ID" value="SUB87026.1"/>
    <property type="molecule type" value="Genomic_DNA"/>
</dbReference>
<proteinExistence type="predicted"/>
<evidence type="ECO:0000259" key="2">
    <source>
        <dbReference type="Pfam" id="PF01648"/>
    </source>
</evidence>
<dbReference type="Proteomes" id="UP000255469">
    <property type="component" value="Unassembled WGS sequence"/>
</dbReference>
<dbReference type="GO" id="GO:0008897">
    <property type="term" value="F:holo-[acyl-carrier-protein] synthase activity"/>
    <property type="evidence" value="ECO:0007669"/>
    <property type="project" value="InterPro"/>
</dbReference>
<reference evidence="3 4" key="1">
    <citation type="submission" date="2018-06" db="EMBL/GenBank/DDBJ databases">
        <authorList>
            <consortium name="Pathogen Informatics"/>
            <person name="Doyle S."/>
        </authorList>
    </citation>
    <scope>NUCLEOTIDE SEQUENCE [LARGE SCALE GENOMIC DNA]</scope>
    <source>
        <strain evidence="3 4">NCTC13067</strain>
    </source>
</reference>
<organism evidence="3 4">
    <name type="scientific">Prevotella denticola</name>
    <dbReference type="NCBI Taxonomy" id="28129"/>
    <lineage>
        <taxon>Bacteria</taxon>
        <taxon>Pseudomonadati</taxon>
        <taxon>Bacteroidota</taxon>
        <taxon>Bacteroidia</taxon>
        <taxon>Bacteroidales</taxon>
        <taxon>Prevotellaceae</taxon>
        <taxon>Prevotella</taxon>
    </lineage>
</organism>
<dbReference type="InterPro" id="IPR037143">
    <property type="entry name" value="4-PPantetheinyl_Trfase_dom_sf"/>
</dbReference>
<accession>A0A379E2V8</accession>
<dbReference type="GO" id="GO:0000287">
    <property type="term" value="F:magnesium ion binding"/>
    <property type="evidence" value="ECO:0007669"/>
    <property type="project" value="InterPro"/>
</dbReference>
<gene>
    <name evidence="3" type="ORF">NCTC13067_00681</name>
</gene>
<dbReference type="AlphaFoldDB" id="A0A379E2V8"/>
<dbReference type="RefSeq" id="WP_025068030.1">
    <property type="nucleotide sequence ID" value="NZ_CAUVPN010000006.1"/>
</dbReference>
<keyword evidence="1" id="KW-0808">Transferase</keyword>
<name>A0A379E2V8_9BACT</name>
<dbReference type="InterPro" id="IPR008278">
    <property type="entry name" value="4-PPantetheinyl_Trfase_dom"/>
</dbReference>
<evidence type="ECO:0000256" key="1">
    <source>
        <dbReference type="ARBA" id="ARBA00022679"/>
    </source>
</evidence>
<dbReference type="Gene3D" id="3.90.470.20">
    <property type="entry name" value="4'-phosphopantetheinyl transferase domain"/>
    <property type="match status" value="1"/>
</dbReference>
<sequence>MRIKSDADGKVRIGLLEIEKGRQAEVDGERRLLKAILGYEPVIRHNEDGKPLIDDCHISISHTIGYVAVILSHDHEVGIDVEYVSDRVKRIAGRFLRKDESFTSQEQLLTAWCAKETMYKLFSSEHLGYQEMKIDPISGKMTNLKHNITIDFRREVTPAYVLTYAWY</sequence>
<dbReference type="Pfam" id="PF01648">
    <property type="entry name" value="ACPS"/>
    <property type="match status" value="1"/>
</dbReference>
<evidence type="ECO:0000313" key="3">
    <source>
        <dbReference type="EMBL" id="SUB87026.1"/>
    </source>
</evidence>
<evidence type="ECO:0000313" key="4">
    <source>
        <dbReference type="Proteomes" id="UP000255469"/>
    </source>
</evidence>
<feature type="domain" description="4'-phosphopantetheinyl transferase" evidence="2">
    <location>
        <begin position="77"/>
        <end position="145"/>
    </location>
</feature>